<dbReference type="PANTHER" id="PTHR36159">
    <property type="entry name" value="PROTEIN CBG23766"/>
    <property type="match status" value="1"/>
</dbReference>
<dbReference type="InterPro" id="IPR036444">
    <property type="entry name" value="PLipase_A2_dom_sf"/>
</dbReference>
<evidence type="ECO:0000259" key="2">
    <source>
        <dbReference type="Pfam" id="PF21738"/>
    </source>
</evidence>
<dbReference type="AlphaFoldDB" id="A0ABD2X6G3"/>
<dbReference type="PANTHER" id="PTHR36159:SF1">
    <property type="entry name" value="RETROVIRUS-RELATED POL POLYPROTEIN FROM TRANSPOSON 412-LIKE PROTEIN"/>
    <property type="match status" value="1"/>
</dbReference>
<dbReference type="EMBL" id="JBJJXI010000050">
    <property type="protein sequence ID" value="KAL3400710.1"/>
    <property type="molecule type" value="Genomic_DNA"/>
</dbReference>
<dbReference type="Pfam" id="PF21738">
    <property type="entry name" value="DJR-like_dom"/>
    <property type="match status" value="1"/>
</dbReference>
<feature type="domain" description="Phospholipase A2-like" evidence="1">
    <location>
        <begin position="20"/>
        <end position="94"/>
    </location>
</feature>
<dbReference type="InterPro" id="IPR049512">
    <property type="entry name" value="DJR-like_dom"/>
</dbReference>
<accession>A0ABD2X6G3</accession>
<feature type="domain" description="Double jelly roll-like" evidence="2">
    <location>
        <begin position="627"/>
        <end position="944"/>
    </location>
</feature>
<evidence type="ECO:0000313" key="3">
    <source>
        <dbReference type="EMBL" id="KAL3400710.1"/>
    </source>
</evidence>
<reference evidence="3 4" key="1">
    <citation type="journal article" date="2024" name="bioRxiv">
        <title>A reference genome for Trichogramma kaykai: A tiny desert-dwelling parasitoid wasp with competing sex-ratio distorters.</title>
        <authorList>
            <person name="Culotta J."/>
            <person name="Lindsey A.R."/>
        </authorList>
    </citation>
    <scope>NUCLEOTIDE SEQUENCE [LARGE SCALE GENOMIC DNA]</scope>
    <source>
        <strain evidence="3 4">KSX58</strain>
    </source>
</reference>
<dbReference type="InterPro" id="IPR013607">
    <property type="entry name" value="Phospholipase_A2-like"/>
</dbReference>
<dbReference type="Pfam" id="PF08398">
    <property type="entry name" value="Phospholip_A2_4"/>
    <property type="match status" value="1"/>
</dbReference>
<comment type="caution">
    <text evidence="3">The sequence shown here is derived from an EMBL/GenBank/DDBJ whole genome shotgun (WGS) entry which is preliminary data.</text>
</comment>
<dbReference type="Proteomes" id="UP001627154">
    <property type="component" value="Unassembled WGS sequence"/>
</dbReference>
<sequence>MITYRGLGILDKAIDNLPIELHLKNFNFCGPGTKLKKRLPLGDKGINPLDSACKEHDIAYSQKNYAIRGSADNTLADKALERVRAQDSTIGEKIAALAVAGAMKIKSKFGLGMKLSKVIMAAKKNMKRGKNAKSVIKSAIDGAKKAVKKSGGRNNIKIPRVLPMATKVGGVLPFLIPLFSALSAVGAVGGGSAGIVKAVNDAKAAKWRLHEMKKHNRKMESIALGKGLYLKPYKTGLGLSFGTKTKTKKQKKNFKVVLPNTALTNYELVKYVKLLKIPHFRGVFMRDELPSGGLRYRESAIVNLDDSIGPGTHWIAFKKNGNRVIYFDSFGDLQSPLDLVDYLSVPKLCIIIKDIKILILIGVDIYVSISVEVLYKRQSPIELDASKNYVLGLIELLTLNSIPNIEKGSDKFYLGDGRSIRIPAGSYEIEDIESLLKDVLLTVENVDFSLKANNNTLRSTLECGCSIDFRPKDLIGRLLGFTSRVLEANTEHISDLPVAILKVNAVRVECNITSGAFINNQRVHTIHEFFPAVPPGFRIIEVPSNVIYLPMADILEIRSDIMFDESVSHYEVHAHQPYTTSNFNNNDEIRISIQHQELNLLPSRSSLHVSGRITKQDDTPLAQTHFSNCGICHLFDEIRYELNAIEIDRCKNVALTSVMKGWPSFNHSQRNGGWIVDNVTIQYLENNEGYFDVFIPLNNILGFAEDYQKIIVNMKHELILTRARTDLNAVNQVLTGQAPNRAFEDFKINLSKLKWIMPYVQLSDEYQIRLLRQIDKPITMSFRTWELYEYPTLPISTRHVWTVKTLNQLEKPRFVILAFQTNRKASNDRDASLFDHCNLTNVKLFLNSQSYPYGNLNINTTHNQYAALYDMYANFQLAYYGKSPKPLLTKVGFIDKCPLIVIDCSKQNESLKNAPVDARLEFESFVNFPADTSAYYLILHDRIIEYNAVSGDVKKLV</sequence>
<gene>
    <name evidence="3" type="ORF">TKK_005867</name>
</gene>
<organism evidence="3 4">
    <name type="scientific">Trichogramma kaykai</name>
    <dbReference type="NCBI Taxonomy" id="54128"/>
    <lineage>
        <taxon>Eukaryota</taxon>
        <taxon>Metazoa</taxon>
        <taxon>Ecdysozoa</taxon>
        <taxon>Arthropoda</taxon>
        <taxon>Hexapoda</taxon>
        <taxon>Insecta</taxon>
        <taxon>Pterygota</taxon>
        <taxon>Neoptera</taxon>
        <taxon>Endopterygota</taxon>
        <taxon>Hymenoptera</taxon>
        <taxon>Apocrita</taxon>
        <taxon>Proctotrupomorpha</taxon>
        <taxon>Chalcidoidea</taxon>
        <taxon>Trichogrammatidae</taxon>
        <taxon>Trichogramma</taxon>
    </lineage>
</organism>
<dbReference type="Gene3D" id="1.20.90.10">
    <property type="entry name" value="Phospholipase A2 domain"/>
    <property type="match status" value="1"/>
</dbReference>
<evidence type="ECO:0000313" key="4">
    <source>
        <dbReference type="Proteomes" id="UP001627154"/>
    </source>
</evidence>
<protein>
    <submittedName>
        <fullName evidence="3">Uncharacterized protein</fullName>
    </submittedName>
</protein>
<dbReference type="Gene3D" id="3.40.395.10">
    <property type="entry name" value="Adenoviral Proteinase, Chain A"/>
    <property type="match status" value="1"/>
</dbReference>
<proteinExistence type="predicted"/>
<evidence type="ECO:0000259" key="1">
    <source>
        <dbReference type="Pfam" id="PF08398"/>
    </source>
</evidence>
<keyword evidence="4" id="KW-1185">Reference proteome</keyword>
<name>A0ABD2X6G3_9HYME</name>